<dbReference type="EMBL" id="ASHM01029144">
    <property type="protein sequence ID" value="PNX75504.1"/>
    <property type="molecule type" value="Genomic_DNA"/>
</dbReference>
<organism evidence="1 2">
    <name type="scientific">Trifolium pratense</name>
    <name type="common">Red clover</name>
    <dbReference type="NCBI Taxonomy" id="57577"/>
    <lineage>
        <taxon>Eukaryota</taxon>
        <taxon>Viridiplantae</taxon>
        <taxon>Streptophyta</taxon>
        <taxon>Embryophyta</taxon>
        <taxon>Tracheophyta</taxon>
        <taxon>Spermatophyta</taxon>
        <taxon>Magnoliopsida</taxon>
        <taxon>eudicotyledons</taxon>
        <taxon>Gunneridae</taxon>
        <taxon>Pentapetalae</taxon>
        <taxon>rosids</taxon>
        <taxon>fabids</taxon>
        <taxon>Fabales</taxon>
        <taxon>Fabaceae</taxon>
        <taxon>Papilionoideae</taxon>
        <taxon>50 kb inversion clade</taxon>
        <taxon>NPAAA clade</taxon>
        <taxon>Hologalegina</taxon>
        <taxon>IRL clade</taxon>
        <taxon>Trifolieae</taxon>
        <taxon>Trifolium</taxon>
    </lineage>
</organism>
<accession>A0A2K3LAG1</accession>
<protein>
    <submittedName>
        <fullName evidence="1">Uncharacterized protein</fullName>
    </submittedName>
</protein>
<dbReference type="AlphaFoldDB" id="A0A2K3LAG1"/>
<feature type="non-terminal residue" evidence="1">
    <location>
        <position position="123"/>
    </location>
</feature>
<evidence type="ECO:0000313" key="1">
    <source>
        <dbReference type="EMBL" id="PNX75504.1"/>
    </source>
</evidence>
<reference evidence="1 2" key="2">
    <citation type="journal article" date="2017" name="Front. Plant Sci.">
        <title>Gene Classification and Mining of Molecular Markers Useful in Red Clover (Trifolium pratense) Breeding.</title>
        <authorList>
            <person name="Istvanek J."/>
            <person name="Dluhosova J."/>
            <person name="Dluhos P."/>
            <person name="Patkova L."/>
            <person name="Nedelnik J."/>
            <person name="Repkova J."/>
        </authorList>
    </citation>
    <scope>NUCLEOTIDE SEQUENCE [LARGE SCALE GENOMIC DNA]</scope>
    <source>
        <strain evidence="2">cv. Tatra</strain>
        <tissue evidence="1">Young leaves</tissue>
    </source>
</reference>
<reference evidence="1 2" key="1">
    <citation type="journal article" date="2014" name="Am. J. Bot.">
        <title>Genome assembly and annotation for red clover (Trifolium pratense; Fabaceae).</title>
        <authorList>
            <person name="Istvanek J."/>
            <person name="Jaros M."/>
            <person name="Krenek A."/>
            <person name="Repkova J."/>
        </authorList>
    </citation>
    <scope>NUCLEOTIDE SEQUENCE [LARGE SCALE GENOMIC DNA]</scope>
    <source>
        <strain evidence="2">cv. Tatra</strain>
        <tissue evidence="1">Young leaves</tissue>
    </source>
</reference>
<sequence length="123" mass="13932">MVFTGRIAYKFVVCCGTRGKSVQDSRYISLLYTPRMRNSRQPVCCGAFGNWQDEVNILSIQFSLGIRNLALKIDIQKVFGTLEWSFLLKGDPPSPLLFYLAEEVLSRSIRRAKVDGSLSAMLY</sequence>
<comment type="caution">
    <text evidence="1">The sequence shown here is derived from an EMBL/GenBank/DDBJ whole genome shotgun (WGS) entry which is preliminary data.</text>
</comment>
<gene>
    <name evidence="1" type="ORF">L195_g031441</name>
</gene>
<proteinExistence type="predicted"/>
<dbReference type="Proteomes" id="UP000236291">
    <property type="component" value="Unassembled WGS sequence"/>
</dbReference>
<evidence type="ECO:0000313" key="2">
    <source>
        <dbReference type="Proteomes" id="UP000236291"/>
    </source>
</evidence>
<name>A0A2K3LAG1_TRIPR</name>